<feature type="transmembrane region" description="Helical" evidence="6">
    <location>
        <begin position="298"/>
        <end position="317"/>
    </location>
</feature>
<dbReference type="GO" id="GO:0015297">
    <property type="term" value="F:antiporter activity"/>
    <property type="evidence" value="ECO:0007669"/>
    <property type="project" value="InterPro"/>
</dbReference>
<organism evidence="7 8">
    <name type="scientific">Pleurodeles waltl</name>
    <name type="common">Iberian ribbed newt</name>
    <dbReference type="NCBI Taxonomy" id="8319"/>
    <lineage>
        <taxon>Eukaryota</taxon>
        <taxon>Metazoa</taxon>
        <taxon>Chordata</taxon>
        <taxon>Craniata</taxon>
        <taxon>Vertebrata</taxon>
        <taxon>Euteleostomi</taxon>
        <taxon>Amphibia</taxon>
        <taxon>Batrachia</taxon>
        <taxon>Caudata</taxon>
        <taxon>Salamandroidea</taxon>
        <taxon>Salamandridae</taxon>
        <taxon>Pleurodelinae</taxon>
        <taxon>Pleurodeles</taxon>
    </lineage>
</organism>
<comment type="subcellular location">
    <subcellularLocation>
        <location evidence="1">Membrane</location>
        <topology evidence="1">Multi-pass membrane protein</topology>
    </subcellularLocation>
</comment>
<dbReference type="InterPro" id="IPR045069">
    <property type="entry name" value="MATE_euk"/>
</dbReference>
<proteinExistence type="inferred from homology"/>
<evidence type="ECO:0000256" key="3">
    <source>
        <dbReference type="ARBA" id="ARBA00022692"/>
    </source>
</evidence>
<feature type="transmembrane region" description="Helical" evidence="6">
    <location>
        <begin position="338"/>
        <end position="358"/>
    </location>
</feature>
<dbReference type="GO" id="GO:0016020">
    <property type="term" value="C:membrane"/>
    <property type="evidence" value="ECO:0007669"/>
    <property type="project" value="UniProtKB-SubCell"/>
</dbReference>
<dbReference type="NCBIfam" id="TIGR00797">
    <property type="entry name" value="matE"/>
    <property type="match status" value="1"/>
</dbReference>
<feature type="transmembrane region" description="Helical" evidence="6">
    <location>
        <begin position="259"/>
        <end position="278"/>
    </location>
</feature>
<dbReference type="CDD" id="cd13132">
    <property type="entry name" value="MATE_eukaryotic"/>
    <property type="match status" value="1"/>
</dbReference>
<dbReference type="AlphaFoldDB" id="A0AAV7UAC0"/>
<comment type="similarity">
    <text evidence="2 6">Belongs to the multi antimicrobial extrusion (MATE) (TC 2.A.66.1) family.</text>
</comment>
<sequence length="573" mass="62162">MTGAVQALGMAETGGDLLCPCGPRRPRVLEGFGIEVRQLLALAGPAILSQLMVFMISIVSAIFCGHLGKVELDAVSLAIAVINITGISVGTGLASACDTLISQTYGGKNLKQVGIILQRGILILLLFCFPCWALLINTEQILLLFRQDPEVSRLTQLYVMIFLPALPASFLFQLQARYLQNQGIIFPQVLTGFIANFLNVGINYIFLYVLSLGIMGSACANTISQYAQMILLFFYILCRKLHIETWGGWTTECFQEWDSFINLAIPSMLMLCIEWWAYEIGSFLAGIISMVELGAQSIIYELATLVYMIPLGFSIAVSVRVGNALGAGNVEQAKKSAAIALIITEICALTSCILLASLKDVLGFIFTSDKEIVGLAGQVVPLYAVSHIFDACVCVSCGILRGTGKQKIGAIFHAIGFYVIALPVGIALMFAAYLGILGLWTGILICSVLQVLVFLFFISKMNWNTVSEEAKARALLKLKIAKDLNSRPAIYQNTVPTVEPDEHGDMTLAELTNCEKHEDMLVEQGEPSQDPDASSVQALSVMELILRRGLAVLAAVLILIIGIAIRFATRPDV</sequence>
<dbReference type="Proteomes" id="UP001066276">
    <property type="component" value="Chromosome 3_1"/>
</dbReference>
<comment type="caution">
    <text evidence="7">The sequence shown here is derived from an EMBL/GenBank/DDBJ whole genome shotgun (WGS) entry which is preliminary data.</text>
</comment>
<protein>
    <recommendedName>
        <fullName evidence="6">Multidrug and toxin extrusion protein</fullName>
    </recommendedName>
</protein>
<feature type="transmembrane region" description="Helical" evidence="6">
    <location>
        <begin position="39"/>
        <end position="63"/>
    </location>
</feature>
<keyword evidence="5 6" id="KW-0472">Membrane</keyword>
<evidence type="ECO:0000313" key="7">
    <source>
        <dbReference type="EMBL" id="KAJ1185862.1"/>
    </source>
</evidence>
<evidence type="ECO:0000256" key="1">
    <source>
        <dbReference type="ARBA" id="ARBA00004141"/>
    </source>
</evidence>
<reference evidence="7" key="1">
    <citation type="journal article" date="2022" name="bioRxiv">
        <title>Sequencing and chromosome-scale assembly of the giantPleurodeles waltlgenome.</title>
        <authorList>
            <person name="Brown T."/>
            <person name="Elewa A."/>
            <person name="Iarovenko S."/>
            <person name="Subramanian E."/>
            <person name="Araus A.J."/>
            <person name="Petzold A."/>
            <person name="Susuki M."/>
            <person name="Suzuki K.-i.T."/>
            <person name="Hayashi T."/>
            <person name="Toyoda A."/>
            <person name="Oliveira C."/>
            <person name="Osipova E."/>
            <person name="Leigh N.D."/>
            <person name="Simon A."/>
            <person name="Yun M.H."/>
        </authorList>
    </citation>
    <scope>NUCLEOTIDE SEQUENCE</scope>
    <source>
        <strain evidence="7">20211129_DDA</strain>
        <tissue evidence="7">Liver</tissue>
    </source>
</reference>
<dbReference type="EMBL" id="JANPWB010000005">
    <property type="protein sequence ID" value="KAJ1185862.1"/>
    <property type="molecule type" value="Genomic_DNA"/>
</dbReference>
<evidence type="ECO:0000313" key="8">
    <source>
        <dbReference type="Proteomes" id="UP001066276"/>
    </source>
</evidence>
<dbReference type="Pfam" id="PF01554">
    <property type="entry name" value="MatE"/>
    <property type="match status" value="2"/>
</dbReference>
<gene>
    <name evidence="7" type="ORF">NDU88_002648</name>
</gene>
<dbReference type="GO" id="GO:1990961">
    <property type="term" value="P:xenobiotic detoxification by transmembrane export across the plasma membrane"/>
    <property type="evidence" value="ECO:0007669"/>
    <property type="project" value="InterPro"/>
</dbReference>
<keyword evidence="4 6" id="KW-1133">Transmembrane helix</keyword>
<keyword evidence="8" id="KW-1185">Reference proteome</keyword>
<feature type="transmembrane region" description="Helical" evidence="6">
    <location>
        <begin position="184"/>
        <end position="206"/>
    </location>
</feature>
<feature type="transmembrane region" description="Helical" evidence="6">
    <location>
        <begin position="155"/>
        <end position="172"/>
    </location>
</feature>
<feature type="transmembrane region" description="Helical" evidence="6">
    <location>
        <begin position="113"/>
        <end position="135"/>
    </location>
</feature>
<evidence type="ECO:0000256" key="2">
    <source>
        <dbReference type="ARBA" id="ARBA00010199"/>
    </source>
</evidence>
<feature type="transmembrane region" description="Helical" evidence="6">
    <location>
        <begin position="412"/>
        <end position="433"/>
    </location>
</feature>
<keyword evidence="3 6" id="KW-0812">Transmembrane</keyword>
<dbReference type="GO" id="GO:0042910">
    <property type="term" value="F:xenobiotic transmembrane transporter activity"/>
    <property type="evidence" value="ECO:0007669"/>
    <property type="project" value="InterPro"/>
</dbReference>
<feature type="transmembrane region" description="Helical" evidence="6">
    <location>
        <begin position="439"/>
        <end position="458"/>
    </location>
</feature>
<dbReference type="PANTHER" id="PTHR11206">
    <property type="entry name" value="MULTIDRUG RESISTANCE PROTEIN"/>
    <property type="match status" value="1"/>
</dbReference>
<name>A0AAV7UAC0_PLEWA</name>
<evidence type="ECO:0000256" key="4">
    <source>
        <dbReference type="ARBA" id="ARBA00022989"/>
    </source>
</evidence>
<dbReference type="InterPro" id="IPR002528">
    <property type="entry name" value="MATE_fam"/>
</dbReference>
<feature type="transmembrane region" description="Helical" evidence="6">
    <location>
        <begin position="378"/>
        <end position="400"/>
    </location>
</feature>
<evidence type="ECO:0000256" key="5">
    <source>
        <dbReference type="ARBA" id="ARBA00023136"/>
    </source>
</evidence>
<feature type="transmembrane region" description="Helical" evidence="6">
    <location>
        <begin position="75"/>
        <end position="101"/>
    </location>
</feature>
<evidence type="ECO:0000256" key="6">
    <source>
        <dbReference type="RuleBase" id="RU004914"/>
    </source>
</evidence>
<feature type="transmembrane region" description="Helical" evidence="6">
    <location>
        <begin position="550"/>
        <end position="569"/>
    </location>
</feature>
<accession>A0AAV7UAC0</accession>